<name>A0A1I0HQE7_9PSED</name>
<feature type="signal peptide" evidence="1">
    <location>
        <begin position="1"/>
        <end position="23"/>
    </location>
</feature>
<feature type="chain" id="PRO_5010274819" description="Outer membrane assembly lipoprotein YfiO" evidence="1">
    <location>
        <begin position="24"/>
        <end position="721"/>
    </location>
</feature>
<keyword evidence="1" id="KW-0732">Signal</keyword>
<dbReference type="OrthoDB" id="5583261at2"/>
<gene>
    <name evidence="2" type="ORF">SAMN05216197_12916</name>
</gene>
<evidence type="ECO:0000313" key="3">
    <source>
        <dbReference type="Proteomes" id="UP000182332"/>
    </source>
</evidence>
<reference evidence="2 3" key="1">
    <citation type="submission" date="2016-10" db="EMBL/GenBank/DDBJ databases">
        <authorList>
            <person name="de Groot N.N."/>
        </authorList>
    </citation>
    <scope>NUCLEOTIDE SEQUENCE [LARGE SCALE GENOMIC DNA]</scope>
    <source>
        <strain evidence="2 3">DSM 11363</strain>
    </source>
</reference>
<protein>
    <recommendedName>
        <fullName evidence="4">Outer membrane assembly lipoprotein YfiO</fullName>
    </recommendedName>
</protein>
<dbReference type="RefSeq" id="WP_074891847.1">
    <property type="nucleotide sequence ID" value="NZ_FOHW01000029.1"/>
</dbReference>
<organism evidence="2 3">
    <name type="scientific">Pseudomonas graminis</name>
    <dbReference type="NCBI Taxonomy" id="158627"/>
    <lineage>
        <taxon>Bacteria</taxon>
        <taxon>Pseudomonadati</taxon>
        <taxon>Pseudomonadota</taxon>
        <taxon>Gammaproteobacteria</taxon>
        <taxon>Pseudomonadales</taxon>
        <taxon>Pseudomonadaceae</taxon>
        <taxon>Pseudomonas</taxon>
    </lineage>
</organism>
<accession>A0A1I0HQE7</accession>
<sequence>MRIRSLTPLALIIGATMGGQAQASSDDSCYPNWSLLRDSLDVCNNLPFLTPGNDSRVNLRLLLADQKALTLQPNALTEQELAEGYGPVPFAAFRLANEEIEGDESEESGAAAMADLLGKLGLSRDSNDTAGQAFLQGEGSRCRSNRDESAADFIGQLLDTAGLSATERQSLARARLQLLDACTWEADKQASLLPTDVQSSEAKAFVAYLRAASDFYSGRFSDAETGFNTLAESTQPWLKETALYMVARTRLNAAQQDAFDEYGSLKEDHDRTAYAGVGQAIERYLSAYPDGRYSRSATGLLRRVHWLAGDTDKLAADYAWQLTEAGDARASAPPEALIQEADNKLLTALTGATPSPLMTATHDLMIMRPDLPNRLTREQLDGQKALFAAQPAMFDYLQAAFAFYVDKNPAEALKRLPNDVPEKLDYLAFSQQTLRGLALEAGKDLPAAQALWLKLLPLAQQPLQREQLELALAMNYERSGQLTKVFASDSPITSAQVRLILLGKVADAPLLRQQIGQGISDTEKSAAQFVLLYKELLHNQYAAFADDVKALPDAPADTKLGTSLGYVYDAGQTLQLFRWNGAKAESGYACPSIGEIAAALQVNAKDAKGLNCLGEFILRNGLDGMPLDQKPDAGDLGSSEPGFKGAVFSRLNGYQTVIADSKAARDDKAYALFRAINCYAPSGYNSCGGKDVAPAVRKGWFKQLKTSYGATSWGKSLQYYW</sequence>
<evidence type="ECO:0000256" key="1">
    <source>
        <dbReference type="SAM" id="SignalP"/>
    </source>
</evidence>
<proteinExistence type="predicted"/>
<dbReference type="Proteomes" id="UP000182332">
    <property type="component" value="Unassembled WGS sequence"/>
</dbReference>
<dbReference type="EMBL" id="FOHW01000029">
    <property type="protein sequence ID" value="SET86361.1"/>
    <property type="molecule type" value="Genomic_DNA"/>
</dbReference>
<evidence type="ECO:0008006" key="4">
    <source>
        <dbReference type="Google" id="ProtNLM"/>
    </source>
</evidence>
<dbReference type="AlphaFoldDB" id="A0A1I0HQE7"/>
<evidence type="ECO:0000313" key="2">
    <source>
        <dbReference type="EMBL" id="SET86361.1"/>
    </source>
</evidence>